<sequence>MNKRKVIYDCDPGHDDAIALLIGLASEKLDIVAITTSAGNQTQDRTYTNVKGLLSLVKREDIPVGRGAEKPLKRNLIIADYIHGKTGIDGAELPLPTVEDRKLKALDLMVDILRKSDEKVTIVATGPQTNVAILLMAYPELKEKIEAIVFMGGACFGGNYTPNSEFNIYVDPEAADIVASSGVPVYMFGLDVTLKAQFFKEDVEAVKKLGTETSRVIGGLLDFFSNKIAQPFLAPEGHIEGMHLHDACAMAYLVDPDMFTMVHTNLSVNTQDGLGLGQTVVDYNNKSKKEKNAWVGFDLDMDKFRALVKESIAKFD</sequence>
<comment type="caution">
    <text evidence="4">The sequence shown here is derived from an EMBL/GenBank/DDBJ whole genome shotgun (WGS) entry which is preliminary data.</text>
</comment>
<dbReference type="SUPFAM" id="SSF53590">
    <property type="entry name" value="Nucleoside hydrolase"/>
    <property type="match status" value="1"/>
</dbReference>
<organism evidence="4 5">
    <name type="scientific">Hungatella hathewayi</name>
    <dbReference type="NCBI Taxonomy" id="154046"/>
    <lineage>
        <taxon>Bacteria</taxon>
        <taxon>Bacillati</taxon>
        <taxon>Bacillota</taxon>
        <taxon>Clostridia</taxon>
        <taxon>Lachnospirales</taxon>
        <taxon>Lachnospiraceae</taxon>
        <taxon>Hungatella</taxon>
    </lineage>
</organism>
<dbReference type="PROSITE" id="PS01247">
    <property type="entry name" value="IUNH"/>
    <property type="match status" value="1"/>
</dbReference>
<evidence type="ECO:0000313" key="4">
    <source>
        <dbReference type="EMBL" id="GKG99525.1"/>
    </source>
</evidence>
<dbReference type="InterPro" id="IPR023186">
    <property type="entry name" value="IUNH"/>
</dbReference>
<dbReference type="AlphaFoldDB" id="A0AA37JIR4"/>
<feature type="domain" description="Inosine/uridine-preferring nucleoside hydrolase" evidence="3">
    <location>
        <begin position="6"/>
        <end position="305"/>
    </location>
</feature>
<dbReference type="Pfam" id="PF01156">
    <property type="entry name" value="IU_nuc_hydro"/>
    <property type="match status" value="1"/>
</dbReference>
<dbReference type="InterPro" id="IPR036452">
    <property type="entry name" value="Ribo_hydro-like"/>
</dbReference>
<evidence type="ECO:0000256" key="2">
    <source>
        <dbReference type="ARBA" id="ARBA00023295"/>
    </source>
</evidence>
<evidence type="ECO:0000259" key="3">
    <source>
        <dbReference type="Pfam" id="PF01156"/>
    </source>
</evidence>
<dbReference type="PANTHER" id="PTHR12304:SF4">
    <property type="entry name" value="URIDINE NUCLEOSIDASE"/>
    <property type="match status" value="1"/>
</dbReference>
<keyword evidence="2" id="KW-0326">Glycosidase</keyword>
<dbReference type="Proteomes" id="UP001055091">
    <property type="component" value="Unassembled WGS sequence"/>
</dbReference>
<gene>
    <name evidence="4" type="primary">rihA_1</name>
    <name evidence="4" type="ORF">CE91St55_15070</name>
</gene>
<keyword evidence="1 4" id="KW-0378">Hydrolase</keyword>
<dbReference type="InterPro" id="IPR015910">
    <property type="entry name" value="I/U_nuclsd_hydro_CS"/>
</dbReference>
<dbReference type="RefSeq" id="WP_118043034.1">
    <property type="nucleotide sequence ID" value="NZ_BQNJ01000001.1"/>
</dbReference>
<accession>A0AA37JIR4</accession>
<dbReference type="GO" id="GO:0045437">
    <property type="term" value="F:uridine nucleosidase activity"/>
    <property type="evidence" value="ECO:0007669"/>
    <property type="project" value="UniProtKB-ARBA"/>
</dbReference>
<dbReference type="PANTHER" id="PTHR12304">
    <property type="entry name" value="INOSINE-URIDINE PREFERRING NUCLEOSIDE HYDROLASE"/>
    <property type="match status" value="1"/>
</dbReference>
<reference evidence="4" key="1">
    <citation type="submission" date="2022-01" db="EMBL/GenBank/DDBJ databases">
        <title>Novel bile acid biosynthetic pathways are enriched in the microbiome of centenarians.</title>
        <authorList>
            <person name="Sato Y."/>
            <person name="Atarashi K."/>
            <person name="Plichta R.D."/>
            <person name="Arai Y."/>
            <person name="Sasajima S."/>
            <person name="Kearney M.S."/>
            <person name="Suda W."/>
            <person name="Takeshita K."/>
            <person name="Sasaki T."/>
            <person name="Okamoto S."/>
            <person name="Skelly N.A."/>
            <person name="Okamura Y."/>
            <person name="Vlamakis H."/>
            <person name="Li Y."/>
            <person name="Tanoue T."/>
            <person name="Takei H."/>
            <person name="Nittono H."/>
            <person name="Narushima S."/>
            <person name="Irie J."/>
            <person name="Itoh H."/>
            <person name="Moriya K."/>
            <person name="Sugiura Y."/>
            <person name="Suematsu M."/>
            <person name="Moritoki N."/>
            <person name="Shibata S."/>
            <person name="Littman R.D."/>
            <person name="Fischbach A.M."/>
            <person name="Uwamino Y."/>
            <person name="Inoue T."/>
            <person name="Honda A."/>
            <person name="Hattori M."/>
            <person name="Murai T."/>
            <person name="Xavier J.R."/>
            <person name="Hirose N."/>
            <person name="Honda K."/>
        </authorList>
    </citation>
    <scope>NUCLEOTIDE SEQUENCE</scope>
    <source>
        <strain evidence="4">CE91-St55</strain>
    </source>
</reference>
<evidence type="ECO:0000256" key="1">
    <source>
        <dbReference type="ARBA" id="ARBA00022801"/>
    </source>
</evidence>
<dbReference type="GO" id="GO:0005829">
    <property type="term" value="C:cytosol"/>
    <property type="evidence" value="ECO:0007669"/>
    <property type="project" value="TreeGrafter"/>
</dbReference>
<name>A0AA37JIR4_9FIRM</name>
<dbReference type="GO" id="GO:0006152">
    <property type="term" value="P:purine nucleoside catabolic process"/>
    <property type="evidence" value="ECO:0007669"/>
    <property type="project" value="TreeGrafter"/>
</dbReference>
<dbReference type="CDD" id="cd02651">
    <property type="entry name" value="nuc_hydro_IU_UC_XIUA"/>
    <property type="match status" value="1"/>
</dbReference>
<dbReference type="InterPro" id="IPR001910">
    <property type="entry name" value="Inosine/uridine_hydrolase_dom"/>
</dbReference>
<dbReference type="EMBL" id="BQNJ01000001">
    <property type="protein sequence ID" value="GKG99525.1"/>
    <property type="molecule type" value="Genomic_DNA"/>
</dbReference>
<dbReference type="GO" id="GO:0008477">
    <property type="term" value="F:purine nucleosidase activity"/>
    <property type="evidence" value="ECO:0007669"/>
    <property type="project" value="TreeGrafter"/>
</dbReference>
<evidence type="ECO:0000313" key="5">
    <source>
        <dbReference type="Proteomes" id="UP001055091"/>
    </source>
</evidence>
<proteinExistence type="predicted"/>
<dbReference type="Gene3D" id="3.90.245.10">
    <property type="entry name" value="Ribonucleoside hydrolase-like"/>
    <property type="match status" value="1"/>
</dbReference>
<protein>
    <submittedName>
        <fullName evidence="4">Pyrimidine-specific ribonucleoside hydrolase RihA</fullName>
    </submittedName>
</protein>